<evidence type="ECO:0000313" key="9">
    <source>
        <dbReference type="Proteomes" id="UP001161406"/>
    </source>
</evidence>
<dbReference type="PROSITE" id="PS51353">
    <property type="entry name" value="ARSC"/>
    <property type="match status" value="1"/>
</dbReference>
<evidence type="ECO:0000256" key="4">
    <source>
        <dbReference type="ARBA" id="ARBA00038969"/>
    </source>
</evidence>
<dbReference type="InterPro" id="IPR006659">
    <property type="entry name" value="Arsenate_reductase"/>
</dbReference>
<dbReference type="Proteomes" id="UP001161406">
    <property type="component" value="Unassembled WGS sequence"/>
</dbReference>
<protein>
    <recommendedName>
        <fullName evidence="5 7">Arsenate reductase</fullName>
        <ecNumber evidence="4 7">1.20.4.1</ecNumber>
    </recommendedName>
</protein>
<dbReference type="InterPro" id="IPR006660">
    <property type="entry name" value="Arsenate_reductase-like"/>
</dbReference>
<evidence type="ECO:0000256" key="6">
    <source>
        <dbReference type="PROSITE-ProRule" id="PRU01282"/>
    </source>
</evidence>
<keyword evidence="9" id="KW-1185">Reference proteome</keyword>
<evidence type="ECO:0000256" key="1">
    <source>
        <dbReference type="ARBA" id="ARBA00007198"/>
    </source>
</evidence>
<dbReference type="InterPro" id="IPR036249">
    <property type="entry name" value="Thioredoxin-like_sf"/>
</dbReference>
<name>A0ABQ5UA31_9HYPH</name>
<keyword evidence="3 7" id="KW-0560">Oxidoreductase</keyword>
<dbReference type="SUPFAM" id="SSF52833">
    <property type="entry name" value="Thioredoxin-like"/>
    <property type="match status" value="1"/>
</dbReference>
<comment type="similarity">
    <text evidence="1 6 7">Belongs to the ArsC family.</text>
</comment>
<gene>
    <name evidence="8" type="primary">arsC</name>
    <name evidence="8" type="ORF">GCM10007913_00890</name>
</gene>
<sequence length="140" mass="15353">MSITIYHNPDCGTSRNTLAMIRQSGEEPEVILYLETPPSSETIEQLVAAAGLTLRQALRQKDTPFAELGLDNPGLDDEALLDAIKAHPILLNRPFVVTPKGVRLCRPSELVLDILPNPDIGPFTKEDGEVIIDQDGKRLV</sequence>
<comment type="caution">
    <text evidence="8">The sequence shown here is derived from an EMBL/GenBank/DDBJ whole genome shotgun (WGS) entry which is preliminary data.</text>
</comment>
<dbReference type="CDD" id="cd03034">
    <property type="entry name" value="ArsC_ArsC"/>
    <property type="match status" value="1"/>
</dbReference>
<dbReference type="Pfam" id="PF03960">
    <property type="entry name" value="ArsC"/>
    <property type="match status" value="1"/>
</dbReference>
<evidence type="ECO:0000256" key="3">
    <source>
        <dbReference type="ARBA" id="ARBA00023002"/>
    </source>
</evidence>
<reference evidence="8" key="2">
    <citation type="submission" date="2023-01" db="EMBL/GenBank/DDBJ databases">
        <title>Draft genome sequence of Devosia yakushimensis strain NBRC 103855.</title>
        <authorList>
            <person name="Sun Q."/>
            <person name="Mori K."/>
        </authorList>
    </citation>
    <scope>NUCLEOTIDE SEQUENCE</scope>
    <source>
        <strain evidence="8">NBRC 103855</strain>
    </source>
</reference>
<dbReference type="EMBL" id="BSNG01000001">
    <property type="protein sequence ID" value="GLQ08157.1"/>
    <property type="molecule type" value="Genomic_DNA"/>
</dbReference>
<dbReference type="EC" id="1.20.4.1" evidence="4 7"/>
<dbReference type="PANTHER" id="PTHR30041">
    <property type="entry name" value="ARSENATE REDUCTASE"/>
    <property type="match status" value="1"/>
</dbReference>
<dbReference type="NCBIfam" id="TIGR00014">
    <property type="entry name" value="arsC"/>
    <property type="match status" value="1"/>
</dbReference>
<dbReference type="RefSeq" id="WP_284386871.1">
    <property type="nucleotide sequence ID" value="NZ_BSNG01000001.1"/>
</dbReference>
<evidence type="ECO:0000313" key="8">
    <source>
        <dbReference type="EMBL" id="GLQ08157.1"/>
    </source>
</evidence>
<evidence type="ECO:0000256" key="2">
    <source>
        <dbReference type="ARBA" id="ARBA00022849"/>
    </source>
</evidence>
<evidence type="ECO:0000256" key="5">
    <source>
        <dbReference type="ARBA" id="ARBA00039879"/>
    </source>
</evidence>
<dbReference type="Gene3D" id="3.40.30.10">
    <property type="entry name" value="Glutaredoxin"/>
    <property type="match status" value="1"/>
</dbReference>
<keyword evidence="2" id="KW-0059">Arsenical resistance</keyword>
<organism evidence="8 9">
    <name type="scientific">Devosia yakushimensis</name>
    <dbReference type="NCBI Taxonomy" id="470028"/>
    <lineage>
        <taxon>Bacteria</taxon>
        <taxon>Pseudomonadati</taxon>
        <taxon>Pseudomonadota</taxon>
        <taxon>Alphaproteobacteria</taxon>
        <taxon>Hyphomicrobiales</taxon>
        <taxon>Devosiaceae</taxon>
        <taxon>Devosia</taxon>
    </lineage>
</organism>
<proteinExistence type="inferred from homology"/>
<accession>A0ABQ5UA31</accession>
<comment type="catalytic activity">
    <reaction evidence="7">
        <text>[glutaredoxin]-dithiol + arsenate + glutathione + H(+) = glutathionyl-S-S-[glutaredoxin] + arsenite + H2O</text>
        <dbReference type="Rhea" id="RHEA:22016"/>
        <dbReference type="Rhea" id="RHEA-COMP:10729"/>
        <dbReference type="Rhea" id="RHEA-COMP:17668"/>
        <dbReference type="ChEBI" id="CHEBI:15377"/>
        <dbReference type="ChEBI" id="CHEBI:15378"/>
        <dbReference type="ChEBI" id="CHEBI:29242"/>
        <dbReference type="ChEBI" id="CHEBI:29950"/>
        <dbReference type="ChEBI" id="CHEBI:48597"/>
        <dbReference type="ChEBI" id="CHEBI:57925"/>
        <dbReference type="ChEBI" id="CHEBI:146199"/>
        <dbReference type="EC" id="1.20.4.1"/>
    </reaction>
</comment>
<evidence type="ECO:0000256" key="7">
    <source>
        <dbReference type="RuleBase" id="RU362029"/>
    </source>
</evidence>
<dbReference type="PANTHER" id="PTHR30041:SF5">
    <property type="entry name" value="ARSENATE REDUCTASE-RELATED"/>
    <property type="match status" value="1"/>
</dbReference>
<reference evidence="8" key="1">
    <citation type="journal article" date="2014" name="Int. J. Syst. Evol. Microbiol.">
        <title>Complete genome of a new Firmicutes species belonging to the dominant human colonic microbiota ('Ruminococcus bicirculans') reveals two chromosomes and a selective capacity to utilize plant glucans.</title>
        <authorList>
            <consortium name="NISC Comparative Sequencing Program"/>
            <person name="Wegmann U."/>
            <person name="Louis P."/>
            <person name="Goesmann A."/>
            <person name="Henrissat B."/>
            <person name="Duncan S.H."/>
            <person name="Flint H.J."/>
        </authorList>
    </citation>
    <scope>NUCLEOTIDE SEQUENCE</scope>
    <source>
        <strain evidence="8">NBRC 103855</strain>
    </source>
</reference>